<keyword evidence="2" id="KW-1185">Reference proteome</keyword>
<organism evidence="1 2">
    <name type="scientific">Dellaglioa algida DSM 15638</name>
    <dbReference type="NCBI Taxonomy" id="1423719"/>
    <lineage>
        <taxon>Bacteria</taxon>
        <taxon>Bacillati</taxon>
        <taxon>Bacillota</taxon>
        <taxon>Bacilli</taxon>
        <taxon>Lactobacillales</taxon>
        <taxon>Lactobacillaceae</taxon>
        <taxon>Dellaglioa</taxon>
    </lineage>
</organism>
<dbReference type="STRING" id="1423719.FC66_GL000715"/>
<comment type="caution">
    <text evidence="1">The sequence shown here is derived from an EMBL/GenBank/DDBJ whole genome shotgun (WGS) entry which is preliminary data.</text>
</comment>
<dbReference type="EMBL" id="AZDI01000002">
    <property type="protein sequence ID" value="KRK46213.1"/>
    <property type="molecule type" value="Genomic_DNA"/>
</dbReference>
<reference evidence="1 2" key="1">
    <citation type="journal article" date="2015" name="Genome Announc.">
        <title>Expanding the biotechnology potential of lactobacilli through comparative genomics of 213 strains and associated genera.</title>
        <authorList>
            <person name="Sun Z."/>
            <person name="Harris H.M."/>
            <person name="McCann A."/>
            <person name="Guo C."/>
            <person name="Argimon S."/>
            <person name="Zhang W."/>
            <person name="Yang X."/>
            <person name="Jeffery I.B."/>
            <person name="Cooney J.C."/>
            <person name="Kagawa T.F."/>
            <person name="Liu W."/>
            <person name="Song Y."/>
            <person name="Salvetti E."/>
            <person name="Wrobel A."/>
            <person name="Rasinkangas P."/>
            <person name="Parkhill J."/>
            <person name="Rea M.C."/>
            <person name="O'Sullivan O."/>
            <person name="Ritari J."/>
            <person name="Douillard F.P."/>
            <person name="Paul Ross R."/>
            <person name="Yang R."/>
            <person name="Briner A.E."/>
            <person name="Felis G.E."/>
            <person name="de Vos W.M."/>
            <person name="Barrangou R."/>
            <person name="Klaenhammer T.R."/>
            <person name="Caufield P.W."/>
            <person name="Cui Y."/>
            <person name="Zhang H."/>
            <person name="O'Toole P.W."/>
        </authorList>
    </citation>
    <scope>NUCLEOTIDE SEQUENCE [LARGE SCALE GENOMIC DNA]</scope>
    <source>
        <strain evidence="1 2">DSM 15638</strain>
    </source>
</reference>
<evidence type="ECO:0000313" key="1">
    <source>
        <dbReference type="EMBL" id="KRK46213.1"/>
    </source>
</evidence>
<proteinExistence type="predicted"/>
<dbReference type="AlphaFoldDB" id="A0A0R1HI31"/>
<protein>
    <submittedName>
        <fullName evidence="1">Uncharacterized protein</fullName>
    </submittedName>
</protein>
<accession>A0A0R1HI31</accession>
<evidence type="ECO:0000313" key="2">
    <source>
        <dbReference type="Proteomes" id="UP000051450"/>
    </source>
</evidence>
<name>A0A0R1HI31_9LACO</name>
<sequence length="123" mass="14223">MAFSPDTFFIDSFLLDSLFVDSFLLEFSFSFNILDDFASEDDESLAVLSLFPHAANDNKTIVVPKTTNTFFILNLPLNFLSVSIKQQKTKLYNTYMDTILLYFLTRTVFLADYLFLTNLEYTC</sequence>
<gene>
    <name evidence="1" type="ORF">FC66_GL000715</name>
</gene>
<dbReference type="Proteomes" id="UP000051450">
    <property type="component" value="Unassembled WGS sequence"/>
</dbReference>